<dbReference type="GO" id="GO:0043190">
    <property type="term" value="C:ATP-binding cassette (ABC) transporter complex"/>
    <property type="evidence" value="ECO:0007669"/>
    <property type="project" value="InterPro"/>
</dbReference>
<dbReference type="InterPro" id="IPR039424">
    <property type="entry name" value="SBP_5"/>
</dbReference>
<keyword evidence="4" id="KW-0732">Signal</keyword>
<dbReference type="GO" id="GO:1904680">
    <property type="term" value="F:peptide transmembrane transporter activity"/>
    <property type="evidence" value="ECO:0007669"/>
    <property type="project" value="TreeGrafter"/>
</dbReference>
<dbReference type="Gene3D" id="3.40.190.10">
    <property type="entry name" value="Periplasmic binding protein-like II"/>
    <property type="match status" value="1"/>
</dbReference>
<comment type="subcellular location">
    <subcellularLocation>
        <location evidence="1">Cell envelope</location>
    </subcellularLocation>
</comment>
<evidence type="ECO:0000313" key="7">
    <source>
        <dbReference type="EMBL" id="NIH52232.1"/>
    </source>
</evidence>
<dbReference type="InterPro" id="IPR000914">
    <property type="entry name" value="SBP_5_dom"/>
</dbReference>
<keyword evidence="5" id="KW-0812">Transmembrane</keyword>
<sequence>MNTPDASSTTPRGRKHRGRRFAAALGAVAIGVVGVGSATSTATAADRPNIRVAMVGEIDSLNPFIAILASSTALLAYQYEPLVQFAASDNAVAPGMADSWETSDDAKTWTFKLDPDAKWSDDEPITSEDVVWTIEAIKENDALKQAYGALLENIDTVSAPDDTTVVMELSAPQASNPGVELPIVPEHVWSTIDDPAAYPNDSDTVGSGPFIITKYSKTGGVELKANDNYREGAPKVGGVIYVPFKNSDASVQALKTGEVDIAADLTPAQYKALESVDNITAIAGTGRRYTAIAINPGAMDSAGQPMGDGNPVLQDPIVRQAIVRAIDSSTLLDKVMQGLGDPATAEIPPTYPLYHWNASELPYSFDPAAANKLLDDAGYTKGADGIRVDKSGNPIQLRLMGRSTDPTHQQMVDYIKPWLKDIGIGITSEMKAPAQVNDDSTLGNYDLYFTGWGMGPDPDFQMSINLCSSRPNADGTGATSESNWCSPEFDEMYAKQHAELDQEKRSEYVVEAQKLIYNAAVNNVLYYQKSLQAYRSDRFGDFVRQPEGEGVILGQNGPWGLYSATPIESTTSGGESGGGANPLWWIIGGVVVIGVVTVIVVSRRRGASADNKE</sequence>
<dbReference type="GO" id="GO:0030313">
    <property type="term" value="C:cell envelope"/>
    <property type="evidence" value="ECO:0007669"/>
    <property type="project" value="UniProtKB-SubCell"/>
</dbReference>
<dbReference type="Gene3D" id="3.10.105.10">
    <property type="entry name" value="Dipeptide-binding Protein, Domain 3"/>
    <property type="match status" value="1"/>
</dbReference>
<dbReference type="Pfam" id="PF00496">
    <property type="entry name" value="SBP_bac_5"/>
    <property type="match status" value="1"/>
</dbReference>
<dbReference type="PANTHER" id="PTHR30290:SF10">
    <property type="entry name" value="PERIPLASMIC OLIGOPEPTIDE-BINDING PROTEIN-RELATED"/>
    <property type="match status" value="1"/>
</dbReference>
<evidence type="ECO:0000256" key="1">
    <source>
        <dbReference type="ARBA" id="ARBA00004196"/>
    </source>
</evidence>
<dbReference type="InterPro" id="IPR030678">
    <property type="entry name" value="Peptide/Ni-bd"/>
</dbReference>
<dbReference type="PIRSF" id="PIRSF002741">
    <property type="entry name" value="MppA"/>
    <property type="match status" value="1"/>
</dbReference>
<reference evidence="7 8" key="1">
    <citation type="submission" date="2020-02" db="EMBL/GenBank/DDBJ databases">
        <title>Sequencing the genomes of 1000 actinobacteria strains.</title>
        <authorList>
            <person name="Klenk H.-P."/>
        </authorList>
    </citation>
    <scope>NUCLEOTIDE SEQUENCE [LARGE SCALE GENOMIC DNA]</scope>
    <source>
        <strain evidence="7 8">DSM 27960</strain>
    </source>
</reference>
<proteinExistence type="inferred from homology"/>
<organism evidence="7 8">
    <name type="scientific">Lysinibacter cavernae</name>
    <dbReference type="NCBI Taxonomy" id="1640652"/>
    <lineage>
        <taxon>Bacteria</taxon>
        <taxon>Bacillati</taxon>
        <taxon>Actinomycetota</taxon>
        <taxon>Actinomycetes</taxon>
        <taxon>Micrococcales</taxon>
        <taxon>Microbacteriaceae</taxon>
        <taxon>Lysinibacter</taxon>
    </lineage>
</organism>
<keyword evidence="3" id="KW-0813">Transport</keyword>
<evidence type="ECO:0000256" key="5">
    <source>
        <dbReference type="SAM" id="Phobius"/>
    </source>
</evidence>
<evidence type="ECO:0000259" key="6">
    <source>
        <dbReference type="Pfam" id="PF00496"/>
    </source>
</evidence>
<dbReference type="EMBL" id="JAAMOX010000001">
    <property type="protein sequence ID" value="NIH52232.1"/>
    <property type="molecule type" value="Genomic_DNA"/>
</dbReference>
<dbReference type="CDD" id="cd00995">
    <property type="entry name" value="PBP2_NikA_DppA_OppA_like"/>
    <property type="match status" value="1"/>
</dbReference>
<accession>A0A7X5QYQ1</accession>
<evidence type="ECO:0000313" key="8">
    <source>
        <dbReference type="Proteomes" id="UP000541033"/>
    </source>
</evidence>
<gene>
    <name evidence="7" type="ORF">FHX76_000100</name>
</gene>
<comment type="caution">
    <text evidence="7">The sequence shown here is derived from an EMBL/GenBank/DDBJ whole genome shotgun (WGS) entry which is preliminary data.</text>
</comment>
<comment type="similarity">
    <text evidence="2">Belongs to the bacterial solute-binding protein 5 family.</text>
</comment>
<feature type="transmembrane region" description="Helical" evidence="5">
    <location>
        <begin position="583"/>
        <end position="602"/>
    </location>
</feature>
<dbReference type="AlphaFoldDB" id="A0A7X5QYQ1"/>
<keyword evidence="5" id="KW-0472">Membrane</keyword>
<dbReference type="SUPFAM" id="SSF53850">
    <property type="entry name" value="Periplasmic binding protein-like II"/>
    <property type="match status" value="1"/>
</dbReference>
<keyword evidence="5" id="KW-1133">Transmembrane helix</keyword>
<feature type="domain" description="Solute-binding protein family 5" evidence="6">
    <location>
        <begin position="92"/>
        <end position="470"/>
    </location>
</feature>
<keyword evidence="8" id="KW-1185">Reference proteome</keyword>
<protein>
    <submittedName>
        <fullName evidence="7">Peptide/nickel transport system substrate-binding protein</fullName>
    </submittedName>
</protein>
<name>A0A7X5QYQ1_9MICO</name>
<dbReference type="Proteomes" id="UP000541033">
    <property type="component" value="Unassembled WGS sequence"/>
</dbReference>
<evidence type="ECO:0000256" key="3">
    <source>
        <dbReference type="ARBA" id="ARBA00022448"/>
    </source>
</evidence>
<dbReference type="RefSeq" id="WP_167146481.1">
    <property type="nucleotide sequence ID" value="NZ_JAAMOX010000001.1"/>
</dbReference>
<dbReference type="GO" id="GO:0042597">
    <property type="term" value="C:periplasmic space"/>
    <property type="evidence" value="ECO:0007669"/>
    <property type="project" value="UniProtKB-ARBA"/>
</dbReference>
<evidence type="ECO:0000256" key="2">
    <source>
        <dbReference type="ARBA" id="ARBA00005695"/>
    </source>
</evidence>
<evidence type="ECO:0000256" key="4">
    <source>
        <dbReference type="ARBA" id="ARBA00022729"/>
    </source>
</evidence>
<dbReference type="PANTHER" id="PTHR30290">
    <property type="entry name" value="PERIPLASMIC BINDING COMPONENT OF ABC TRANSPORTER"/>
    <property type="match status" value="1"/>
</dbReference>
<dbReference type="GO" id="GO:0015833">
    <property type="term" value="P:peptide transport"/>
    <property type="evidence" value="ECO:0007669"/>
    <property type="project" value="TreeGrafter"/>
</dbReference>